<feature type="signal peptide" evidence="1">
    <location>
        <begin position="1"/>
        <end position="21"/>
    </location>
</feature>
<proteinExistence type="predicted"/>
<feature type="chain" id="PRO_5043425664" evidence="1">
    <location>
        <begin position="22"/>
        <end position="198"/>
    </location>
</feature>
<reference evidence="3 4" key="1">
    <citation type="journal article" date="2024" name="Microbiology">
        <title>Methylomarinum rosea sp. nov., a novel halophilic methanotrophic bacterium from the hypersaline Lake Elton.</title>
        <authorList>
            <person name="Suleimanov R.Z."/>
            <person name="Oshkin I.Y."/>
            <person name="Danilova O.V."/>
            <person name="Suzina N.E."/>
            <person name="Dedysh S.N."/>
        </authorList>
    </citation>
    <scope>NUCLEOTIDE SEQUENCE [LARGE SCALE GENOMIC DNA]</scope>
    <source>
        <strain evidence="3 4">Ch1-1</strain>
    </source>
</reference>
<dbReference type="RefSeq" id="WP_305909564.1">
    <property type="nucleotide sequence ID" value="NZ_CP157743.1"/>
</dbReference>
<dbReference type="KEGG" id="mech:Q9L42_004790"/>
<dbReference type="EMBL" id="CP157743">
    <property type="protein sequence ID" value="XBS21446.1"/>
    <property type="molecule type" value="Genomic_DNA"/>
</dbReference>
<accession>A0AAU7NXU6</accession>
<evidence type="ECO:0000256" key="1">
    <source>
        <dbReference type="SAM" id="SignalP"/>
    </source>
</evidence>
<dbReference type="PROSITE" id="PS50222">
    <property type="entry name" value="EF_HAND_2"/>
    <property type="match status" value="3"/>
</dbReference>
<evidence type="ECO:0000313" key="3">
    <source>
        <dbReference type="EMBL" id="XBS21446.1"/>
    </source>
</evidence>
<dbReference type="SMART" id="SM00054">
    <property type="entry name" value="EFh"/>
    <property type="match status" value="3"/>
</dbReference>
<dbReference type="Pfam" id="PF13202">
    <property type="entry name" value="EF-hand_5"/>
    <property type="match status" value="4"/>
</dbReference>
<dbReference type="SUPFAM" id="SSF47473">
    <property type="entry name" value="EF-hand"/>
    <property type="match status" value="2"/>
</dbReference>
<dbReference type="PROSITE" id="PS00018">
    <property type="entry name" value="EF_HAND_1"/>
    <property type="match status" value="4"/>
</dbReference>
<dbReference type="PANTHER" id="PTHR10827:SF85">
    <property type="entry name" value="CALCIUM-BINDING PROTEIN"/>
    <property type="match status" value="1"/>
</dbReference>
<gene>
    <name evidence="3" type="ORF">Q9L42_004790</name>
</gene>
<keyword evidence="4" id="KW-1185">Reference proteome</keyword>
<evidence type="ECO:0000313" key="4">
    <source>
        <dbReference type="Proteomes" id="UP001225378"/>
    </source>
</evidence>
<evidence type="ECO:0000259" key="2">
    <source>
        <dbReference type="PROSITE" id="PS50222"/>
    </source>
</evidence>
<organism evidence="3 4">
    <name type="scientific">Methylomarinum roseum</name>
    <dbReference type="NCBI Taxonomy" id="3067653"/>
    <lineage>
        <taxon>Bacteria</taxon>
        <taxon>Pseudomonadati</taxon>
        <taxon>Pseudomonadota</taxon>
        <taxon>Gammaproteobacteria</taxon>
        <taxon>Methylococcales</taxon>
        <taxon>Methylococcaceae</taxon>
        <taxon>Methylomarinum</taxon>
    </lineage>
</organism>
<dbReference type="GO" id="GO:0005509">
    <property type="term" value="F:calcium ion binding"/>
    <property type="evidence" value="ECO:0007669"/>
    <property type="project" value="InterPro"/>
</dbReference>
<dbReference type="InterPro" id="IPR002048">
    <property type="entry name" value="EF_hand_dom"/>
</dbReference>
<feature type="domain" description="EF-hand" evidence="2">
    <location>
        <begin position="163"/>
        <end position="198"/>
    </location>
</feature>
<dbReference type="InterPro" id="IPR011992">
    <property type="entry name" value="EF-hand-dom_pair"/>
</dbReference>
<sequence>MNKHLLACILLALTFAEGVIAEPDSGGKDINSADVLKRFDGNGDGVVSEAEFNGAMQQRYLSMDGNEDGDVSIDELKRYSIERLKNWRQKKHVKMDFDRDGVVSKQEFIDHAAKQAERRFNGLDKNQDGRLDQEEYGQAHLADKERLLESIDNNRDGAVDAEEHAELIGRWFEKLDSDGDKVISSDEWQGHLRAFKRR</sequence>
<feature type="domain" description="EF-hand" evidence="2">
    <location>
        <begin position="111"/>
        <end position="146"/>
    </location>
</feature>
<protein>
    <submittedName>
        <fullName evidence="3">EF-hand domain-containing protein</fullName>
    </submittedName>
</protein>
<feature type="domain" description="EF-hand" evidence="2">
    <location>
        <begin position="27"/>
        <end position="62"/>
    </location>
</feature>
<dbReference type="PANTHER" id="PTHR10827">
    <property type="entry name" value="RETICULOCALBIN"/>
    <property type="match status" value="1"/>
</dbReference>
<dbReference type="Gene3D" id="1.10.238.10">
    <property type="entry name" value="EF-hand"/>
    <property type="match status" value="3"/>
</dbReference>
<keyword evidence="1" id="KW-0732">Signal</keyword>
<dbReference type="InterPro" id="IPR018247">
    <property type="entry name" value="EF_Hand_1_Ca_BS"/>
</dbReference>
<dbReference type="AlphaFoldDB" id="A0AAU7NXU6"/>
<name>A0AAU7NXU6_9GAMM</name>
<dbReference type="Proteomes" id="UP001225378">
    <property type="component" value="Chromosome"/>
</dbReference>